<gene>
    <name evidence="3" type="primary">LOC140690068</name>
</gene>
<feature type="compositionally biased region" description="Pro residues" evidence="1">
    <location>
        <begin position="35"/>
        <end position="49"/>
    </location>
</feature>
<proteinExistence type="predicted"/>
<name>A0ABM5CGB0_VICPA</name>
<feature type="compositionally biased region" description="Low complexity" evidence="1">
    <location>
        <begin position="50"/>
        <end position="65"/>
    </location>
</feature>
<dbReference type="GeneID" id="140690068"/>
<evidence type="ECO:0000256" key="1">
    <source>
        <dbReference type="SAM" id="MobiDB-lite"/>
    </source>
</evidence>
<protein>
    <recommendedName>
        <fullName evidence="4">Translation initiation factor IF-2-like</fullName>
    </recommendedName>
</protein>
<feature type="compositionally biased region" description="Basic residues" evidence="1">
    <location>
        <begin position="191"/>
        <end position="207"/>
    </location>
</feature>
<evidence type="ECO:0000313" key="3">
    <source>
        <dbReference type="RefSeq" id="XP_072807689.1"/>
    </source>
</evidence>
<evidence type="ECO:0008006" key="4">
    <source>
        <dbReference type="Google" id="ProtNLM"/>
    </source>
</evidence>
<organism evidence="2 3">
    <name type="scientific">Vicugna pacos</name>
    <name type="common">Alpaca</name>
    <name type="synonym">Lama pacos</name>
    <dbReference type="NCBI Taxonomy" id="30538"/>
    <lineage>
        <taxon>Eukaryota</taxon>
        <taxon>Metazoa</taxon>
        <taxon>Chordata</taxon>
        <taxon>Craniata</taxon>
        <taxon>Vertebrata</taxon>
        <taxon>Euteleostomi</taxon>
        <taxon>Mammalia</taxon>
        <taxon>Eutheria</taxon>
        <taxon>Laurasiatheria</taxon>
        <taxon>Artiodactyla</taxon>
        <taxon>Tylopoda</taxon>
        <taxon>Camelidae</taxon>
        <taxon>Vicugna</taxon>
    </lineage>
</organism>
<feature type="compositionally biased region" description="Basic and acidic residues" evidence="1">
    <location>
        <begin position="208"/>
        <end position="225"/>
    </location>
</feature>
<feature type="compositionally biased region" description="Low complexity" evidence="1">
    <location>
        <begin position="97"/>
        <end position="116"/>
    </location>
</feature>
<evidence type="ECO:0000313" key="2">
    <source>
        <dbReference type="Proteomes" id="UP001652581"/>
    </source>
</evidence>
<feature type="compositionally biased region" description="Basic residues" evidence="1">
    <location>
        <begin position="117"/>
        <end position="141"/>
    </location>
</feature>
<feature type="region of interest" description="Disordered" evidence="1">
    <location>
        <begin position="1"/>
        <end position="225"/>
    </location>
</feature>
<dbReference type="RefSeq" id="XP_072807689.1">
    <property type="nucleotide sequence ID" value="XM_072951588.1"/>
</dbReference>
<reference evidence="3" key="1">
    <citation type="submission" date="2025-08" db="UniProtKB">
        <authorList>
            <consortium name="RefSeq"/>
        </authorList>
    </citation>
    <scope>IDENTIFICATION</scope>
</reference>
<dbReference type="Proteomes" id="UP001652581">
    <property type="component" value="Chromosome 28"/>
</dbReference>
<sequence>MGRRVRRGGSAGARRDSVTLGPAGSRLRRRAPQIPLLPSPGPPPAPLPRLPAAASSSSSSSSASFRRPHAGPASRCPRRAQPPGAPAAGGRGGGGAAAAAAAARARYLPALAGRSRSGARARLRPGRRRAAAQRAGRKRKCPAAGARRSPVRPARAAREAPGRPQPLLGPPRAPAAGAPLWARPTAAAAASRRRAAIPRGSRPRAHGCRAERGPRRAGPDPEERLRTGRGHVFVFLFKPAAPKGAAAGLRASSVLPGRATRGRQGVGAGGQPGGGGAGLLCSGTGSFRDSAPARRVSGGTRAKCVTAPRPTLRAPLCTLSGHY</sequence>
<keyword evidence="2" id="KW-1185">Reference proteome</keyword>
<feature type="compositionally biased region" description="Gly residues" evidence="1">
    <location>
        <begin position="87"/>
        <end position="96"/>
    </location>
</feature>
<accession>A0ABM5CGB0</accession>
<feature type="compositionally biased region" description="Low complexity" evidence="1">
    <location>
        <begin position="142"/>
        <end position="154"/>
    </location>
</feature>
<feature type="compositionally biased region" description="Low complexity" evidence="1">
    <location>
        <begin position="174"/>
        <end position="190"/>
    </location>
</feature>
<feature type="compositionally biased region" description="Pro residues" evidence="1">
    <location>
        <begin position="163"/>
        <end position="173"/>
    </location>
</feature>